<evidence type="ECO:0000256" key="3">
    <source>
        <dbReference type="ARBA" id="ARBA00022741"/>
    </source>
</evidence>
<dbReference type="RefSeq" id="XP_007775131.1">
    <property type="nucleotide sequence ID" value="XM_007776941.1"/>
</dbReference>
<dbReference type="OMA" id="FADIHIN"/>
<dbReference type="Gene3D" id="1.10.730.10">
    <property type="entry name" value="Isoleucyl-tRNA Synthetase, Domain 1"/>
    <property type="match status" value="1"/>
</dbReference>
<dbReference type="InterPro" id="IPR041872">
    <property type="entry name" value="Anticodon_Met"/>
</dbReference>
<dbReference type="SUPFAM" id="SSF47323">
    <property type="entry name" value="Anticodon-binding domain of a subclass of class I aminoacyl-tRNA synthetases"/>
    <property type="match status" value="1"/>
</dbReference>
<feature type="domain" description="Methionyl-tRNA synthetase anticodon-binding" evidence="8">
    <location>
        <begin position="119"/>
        <end position="174"/>
    </location>
</feature>
<gene>
    <name evidence="9" type="ORF">CONPUDRAFT_159810</name>
</gene>
<keyword evidence="2" id="KW-0436">Ligase</keyword>
<dbReference type="KEGG" id="cput:CONPUDRAFT_159810"/>
<proteinExistence type="inferred from homology"/>
<accession>R7SHG1</accession>
<dbReference type="GO" id="GO:0004825">
    <property type="term" value="F:methionine-tRNA ligase activity"/>
    <property type="evidence" value="ECO:0007669"/>
    <property type="project" value="InterPro"/>
</dbReference>
<dbReference type="SUPFAM" id="SSF52374">
    <property type="entry name" value="Nucleotidylyl transferase"/>
    <property type="match status" value="1"/>
</dbReference>
<evidence type="ECO:0000259" key="8">
    <source>
        <dbReference type="Pfam" id="PF19303"/>
    </source>
</evidence>
<dbReference type="PANTHER" id="PTHR43326">
    <property type="entry name" value="METHIONYL-TRNA SYNTHETASE"/>
    <property type="match status" value="1"/>
</dbReference>
<feature type="domain" description="Methionyl/Leucyl tRNA synthetase" evidence="7">
    <location>
        <begin position="1"/>
        <end position="87"/>
    </location>
</feature>
<evidence type="ECO:0000313" key="10">
    <source>
        <dbReference type="Proteomes" id="UP000053558"/>
    </source>
</evidence>
<keyword evidence="10" id="KW-1185">Reference proteome</keyword>
<evidence type="ECO:0000256" key="1">
    <source>
        <dbReference type="ARBA" id="ARBA00005594"/>
    </source>
</evidence>
<dbReference type="InterPro" id="IPR015413">
    <property type="entry name" value="Methionyl/Leucyl_tRNA_Synth"/>
</dbReference>
<dbReference type="AlphaFoldDB" id="R7SHG1"/>
<dbReference type="GeneID" id="19204188"/>
<keyword evidence="5" id="KW-0648">Protein biosynthesis</keyword>
<reference evidence="10" key="1">
    <citation type="journal article" date="2012" name="Science">
        <title>The Paleozoic origin of enzymatic lignin decomposition reconstructed from 31 fungal genomes.</title>
        <authorList>
            <person name="Floudas D."/>
            <person name="Binder M."/>
            <person name="Riley R."/>
            <person name="Barry K."/>
            <person name="Blanchette R.A."/>
            <person name="Henrissat B."/>
            <person name="Martinez A.T."/>
            <person name="Otillar R."/>
            <person name="Spatafora J.W."/>
            <person name="Yadav J.S."/>
            <person name="Aerts A."/>
            <person name="Benoit I."/>
            <person name="Boyd A."/>
            <person name="Carlson A."/>
            <person name="Copeland A."/>
            <person name="Coutinho P.M."/>
            <person name="de Vries R.P."/>
            <person name="Ferreira P."/>
            <person name="Findley K."/>
            <person name="Foster B."/>
            <person name="Gaskell J."/>
            <person name="Glotzer D."/>
            <person name="Gorecki P."/>
            <person name="Heitman J."/>
            <person name="Hesse C."/>
            <person name="Hori C."/>
            <person name="Igarashi K."/>
            <person name="Jurgens J.A."/>
            <person name="Kallen N."/>
            <person name="Kersten P."/>
            <person name="Kohler A."/>
            <person name="Kuees U."/>
            <person name="Kumar T.K.A."/>
            <person name="Kuo A."/>
            <person name="LaButti K."/>
            <person name="Larrondo L.F."/>
            <person name="Lindquist E."/>
            <person name="Ling A."/>
            <person name="Lombard V."/>
            <person name="Lucas S."/>
            <person name="Lundell T."/>
            <person name="Martin R."/>
            <person name="McLaughlin D.J."/>
            <person name="Morgenstern I."/>
            <person name="Morin E."/>
            <person name="Murat C."/>
            <person name="Nagy L.G."/>
            <person name="Nolan M."/>
            <person name="Ohm R.A."/>
            <person name="Patyshakuliyeva A."/>
            <person name="Rokas A."/>
            <person name="Ruiz-Duenas F.J."/>
            <person name="Sabat G."/>
            <person name="Salamov A."/>
            <person name="Samejima M."/>
            <person name="Schmutz J."/>
            <person name="Slot J.C."/>
            <person name="St John F."/>
            <person name="Stenlid J."/>
            <person name="Sun H."/>
            <person name="Sun S."/>
            <person name="Syed K."/>
            <person name="Tsang A."/>
            <person name="Wiebenga A."/>
            <person name="Young D."/>
            <person name="Pisabarro A."/>
            <person name="Eastwood D.C."/>
            <person name="Martin F."/>
            <person name="Cullen D."/>
            <person name="Grigoriev I.V."/>
            <person name="Hibbett D.S."/>
        </authorList>
    </citation>
    <scope>NUCLEOTIDE SEQUENCE [LARGE SCALE GENOMIC DNA]</scope>
    <source>
        <strain evidence="10">RWD-64-598 SS2</strain>
    </source>
</reference>
<dbReference type="GO" id="GO:0005524">
    <property type="term" value="F:ATP binding"/>
    <property type="evidence" value="ECO:0007669"/>
    <property type="project" value="UniProtKB-KW"/>
</dbReference>
<dbReference type="eggNOG" id="KOG0436">
    <property type="taxonomic scope" value="Eukaryota"/>
</dbReference>
<dbReference type="PANTHER" id="PTHR43326:SF1">
    <property type="entry name" value="METHIONINE--TRNA LIGASE, MITOCHONDRIAL"/>
    <property type="match status" value="1"/>
</dbReference>
<dbReference type="Gene3D" id="3.40.50.620">
    <property type="entry name" value="HUPs"/>
    <property type="match status" value="1"/>
</dbReference>
<dbReference type="GO" id="GO:0006431">
    <property type="term" value="P:methionyl-tRNA aminoacylation"/>
    <property type="evidence" value="ECO:0007669"/>
    <property type="project" value="TreeGrafter"/>
</dbReference>
<dbReference type="Pfam" id="PF19303">
    <property type="entry name" value="Anticodon_3"/>
    <property type="match status" value="1"/>
</dbReference>
<dbReference type="Pfam" id="PF09334">
    <property type="entry name" value="tRNA-synt_1g"/>
    <property type="match status" value="1"/>
</dbReference>
<dbReference type="InterPro" id="IPR009080">
    <property type="entry name" value="tRNAsynth_Ia_anticodon-bd"/>
</dbReference>
<evidence type="ECO:0000313" key="9">
    <source>
        <dbReference type="EMBL" id="EIW74509.1"/>
    </source>
</evidence>
<name>R7SHG1_CONPW</name>
<comment type="similarity">
    <text evidence="1">Belongs to the class-I aminoacyl-tRNA synthetase family.</text>
</comment>
<evidence type="ECO:0000259" key="7">
    <source>
        <dbReference type="Pfam" id="PF09334"/>
    </source>
</evidence>
<sequence>MLKALELPFSRTILTHAHWTVNQRKMSKSVGNVVDPFEAMDIYGVDVVRFYLARVGGRFRDDVDWSTEQLDKHSDELRTLLGSLFMRITSKAIRAPVEKADENLDIKALLSDTEKAKAANAAVNNSAPWAQDPQPAATSYVSVLKTIRVCALCLQPFIPEAAAPLLDAMDVPESERTLRYAEVKAGAGASRWRV</sequence>
<dbReference type="InterPro" id="IPR014729">
    <property type="entry name" value="Rossmann-like_a/b/a_fold"/>
</dbReference>
<evidence type="ECO:0000256" key="5">
    <source>
        <dbReference type="ARBA" id="ARBA00022917"/>
    </source>
</evidence>
<evidence type="ECO:0000256" key="6">
    <source>
        <dbReference type="ARBA" id="ARBA00023146"/>
    </source>
</evidence>
<keyword evidence="3" id="KW-0547">Nucleotide-binding</keyword>
<protein>
    <submittedName>
        <fullName evidence="9">Uncharacterized protein</fullName>
    </submittedName>
</protein>
<keyword evidence="6" id="KW-0030">Aminoacyl-tRNA synthetase</keyword>
<dbReference type="InterPro" id="IPR023457">
    <property type="entry name" value="Met-tRNA_synth_2"/>
</dbReference>
<organism evidence="9 10">
    <name type="scientific">Coniophora puteana (strain RWD-64-598)</name>
    <name type="common">Brown rot fungus</name>
    <dbReference type="NCBI Taxonomy" id="741705"/>
    <lineage>
        <taxon>Eukaryota</taxon>
        <taxon>Fungi</taxon>
        <taxon>Dikarya</taxon>
        <taxon>Basidiomycota</taxon>
        <taxon>Agaricomycotina</taxon>
        <taxon>Agaricomycetes</taxon>
        <taxon>Agaricomycetidae</taxon>
        <taxon>Boletales</taxon>
        <taxon>Coniophorineae</taxon>
        <taxon>Coniophoraceae</taxon>
        <taxon>Coniophora</taxon>
    </lineage>
</organism>
<keyword evidence="4" id="KW-0067">ATP-binding</keyword>
<dbReference type="EMBL" id="JH711591">
    <property type="protein sequence ID" value="EIW74509.1"/>
    <property type="molecule type" value="Genomic_DNA"/>
</dbReference>
<dbReference type="Proteomes" id="UP000053558">
    <property type="component" value="Unassembled WGS sequence"/>
</dbReference>
<evidence type="ECO:0000256" key="4">
    <source>
        <dbReference type="ARBA" id="ARBA00022840"/>
    </source>
</evidence>
<evidence type="ECO:0000256" key="2">
    <source>
        <dbReference type="ARBA" id="ARBA00022598"/>
    </source>
</evidence>
<dbReference type="OrthoDB" id="24670at2759"/>